<feature type="domain" description="HTH bat-type" evidence="3">
    <location>
        <begin position="138"/>
        <end position="189"/>
    </location>
</feature>
<dbReference type="InterPro" id="IPR007050">
    <property type="entry name" value="HTH_bacterioopsin"/>
</dbReference>
<evidence type="ECO:0000256" key="1">
    <source>
        <dbReference type="ARBA" id="ARBA00023015"/>
    </source>
</evidence>
<keyword evidence="2" id="KW-0804">Transcription</keyword>
<keyword evidence="1" id="KW-0805">Transcription regulation</keyword>
<evidence type="ECO:0000313" key="5">
    <source>
        <dbReference type="EMBL" id="GGN94018.1"/>
    </source>
</evidence>
<evidence type="ECO:0000259" key="4">
    <source>
        <dbReference type="Pfam" id="PF24278"/>
    </source>
</evidence>
<feature type="domain" description="HVO-0513-like N-terminal" evidence="4">
    <location>
        <begin position="2"/>
        <end position="128"/>
    </location>
</feature>
<evidence type="ECO:0008006" key="7">
    <source>
        <dbReference type="Google" id="ProtNLM"/>
    </source>
</evidence>
<dbReference type="Pfam" id="PF24278">
    <property type="entry name" value="HVO_0513_N"/>
    <property type="match status" value="1"/>
</dbReference>
<sequence length="195" mass="21324">MHDRLMTDTDISRAELLMWGPTAEVTTLCWYDGTEAEVQTVLDAIDAVTTTLVGDGDGTYAFVEQREFEFPDPVMTVVADAGVVFLPPVVFEASGAVEFEAVGDPGALSAFYDDLRALGDVTIERVREFHRMRSNARLTTRQRTALETALSVGYYEVPRTGTVQDVAEELGCAHSTAGELLRRAEAAVVAPYARR</sequence>
<keyword evidence="6" id="KW-1185">Reference proteome</keyword>
<evidence type="ECO:0000313" key="6">
    <source>
        <dbReference type="Proteomes" id="UP000605784"/>
    </source>
</evidence>
<organism evidence="5 6">
    <name type="scientific">Haloarcula pellucida</name>
    <dbReference type="NCBI Taxonomy" id="1427151"/>
    <lineage>
        <taxon>Archaea</taxon>
        <taxon>Methanobacteriati</taxon>
        <taxon>Methanobacteriota</taxon>
        <taxon>Stenosarchaea group</taxon>
        <taxon>Halobacteria</taxon>
        <taxon>Halobacteriales</taxon>
        <taxon>Haloarculaceae</taxon>
        <taxon>Haloarcula</taxon>
    </lineage>
</organism>
<dbReference type="InterPro" id="IPR056493">
    <property type="entry name" value="HVO_0513_N"/>
</dbReference>
<dbReference type="PANTHER" id="PTHR34236:SF1">
    <property type="entry name" value="DIMETHYL SULFOXIDE REDUCTASE TRANSCRIPTIONAL ACTIVATOR"/>
    <property type="match status" value="1"/>
</dbReference>
<dbReference type="EMBL" id="BMOU01000003">
    <property type="protein sequence ID" value="GGN94018.1"/>
    <property type="molecule type" value="Genomic_DNA"/>
</dbReference>
<dbReference type="AlphaFoldDB" id="A0A830GKP4"/>
<evidence type="ECO:0000259" key="3">
    <source>
        <dbReference type="Pfam" id="PF04967"/>
    </source>
</evidence>
<dbReference type="Proteomes" id="UP000605784">
    <property type="component" value="Unassembled WGS sequence"/>
</dbReference>
<gene>
    <name evidence="5" type="ORF">GCM10009030_19950</name>
</gene>
<evidence type="ECO:0000256" key="2">
    <source>
        <dbReference type="ARBA" id="ARBA00023163"/>
    </source>
</evidence>
<protein>
    <recommendedName>
        <fullName evidence="7">HTH DNA binding domain-containing protein</fullName>
    </recommendedName>
</protein>
<reference evidence="5" key="1">
    <citation type="journal article" date="2014" name="Int. J. Syst. Evol. Microbiol.">
        <title>Complete genome sequence of Corynebacterium casei LMG S-19264T (=DSM 44701T), isolated from a smear-ripened cheese.</title>
        <authorList>
            <consortium name="US DOE Joint Genome Institute (JGI-PGF)"/>
            <person name="Walter F."/>
            <person name="Albersmeier A."/>
            <person name="Kalinowski J."/>
            <person name="Ruckert C."/>
        </authorList>
    </citation>
    <scope>NUCLEOTIDE SEQUENCE</scope>
    <source>
        <strain evidence="5">JCM 17820</strain>
    </source>
</reference>
<reference evidence="5" key="2">
    <citation type="submission" date="2020-09" db="EMBL/GenBank/DDBJ databases">
        <authorList>
            <person name="Sun Q."/>
            <person name="Ohkuma M."/>
        </authorList>
    </citation>
    <scope>NUCLEOTIDE SEQUENCE</scope>
    <source>
        <strain evidence="5">JCM 17820</strain>
    </source>
</reference>
<dbReference type="PANTHER" id="PTHR34236">
    <property type="entry name" value="DIMETHYL SULFOXIDE REDUCTASE TRANSCRIPTIONAL ACTIVATOR"/>
    <property type="match status" value="1"/>
</dbReference>
<name>A0A830GKP4_9EURY</name>
<comment type="caution">
    <text evidence="5">The sequence shown here is derived from an EMBL/GenBank/DDBJ whole genome shotgun (WGS) entry which is preliminary data.</text>
</comment>
<accession>A0A830GKP4</accession>
<dbReference type="Pfam" id="PF04967">
    <property type="entry name" value="HTH_10"/>
    <property type="match status" value="1"/>
</dbReference>
<proteinExistence type="predicted"/>